<evidence type="ECO:0000313" key="2">
    <source>
        <dbReference type="Proteomes" id="UP001518872"/>
    </source>
</evidence>
<evidence type="ECO:0000313" key="1">
    <source>
        <dbReference type="EMBL" id="MBM7078340.1"/>
    </source>
</evidence>
<organism evidence="1 2">
    <name type="scientific">Micromonospora humida</name>
    <dbReference type="NCBI Taxonomy" id="2809018"/>
    <lineage>
        <taxon>Bacteria</taxon>
        <taxon>Bacillati</taxon>
        <taxon>Actinomycetota</taxon>
        <taxon>Actinomycetes</taxon>
        <taxon>Micromonosporales</taxon>
        <taxon>Micromonosporaceae</taxon>
        <taxon>Micromonospora</taxon>
    </lineage>
</organism>
<proteinExistence type="predicted"/>
<keyword evidence="2" id="KW-1185">Reference proteome</keyword>
<dbReference type="Proteomes" id="UP001518872">
    <property type="component" value="Unassembled WGS sequence"/>
</dbReference>
<dbReference type="RefSeq" id="WP_204926217.1">
    <property type="nucleotide sequence ID" value="NZ_JAFEUC010000008.1"/>
</dbReference>
<reference evidence="1 2" key="1">
    <citation type="submission" date="2021-02" db="EMBL/GenBank/DDBJ databases">
        <authorList>
            <person name="Ra J.-S."/>
        </authorList>
    </citation>
    <scope>NUCLEOTIDE SEQUENCE [LARGE SCALE GENOMIC DNA]</scope>
    <source>
        <strain evidence="1 2">MMS20-R1-14</strain>
    </source>
</reference>
<gene>
    <name evidence="1" type="ORF">JQX11_18620</name>
</gene>
<evidence type="ECO:0008006" key="3">
    <source>
        <dbReference type="Google" id="ProtNLM"/>
    </source>
</evidence>
<accession>A0ABS2IX54</accession>
<protein>
    <recommendedName>
        <fullName evidence="3">Immunity protein Imm1</fullName>
    </recommendedName>
</protein>
<comment type="caution">
    <text evidence="1">The sequence shown here is derived from an EMBL/GenBank/DDBJ whole genome shotgun (WGS) entry which is preliminary data.</text>
</comment>
<dbReference type="Pfam" id="PF14430">
    <property type="entry name" value="Imm1"/>
    <property type="match status" value="1"/>
</dbReference>
<name>A0ABS2IX54_9ACTN</name>
<sequence length="131" mass="14295">MTLLLRDYHGHAFELADAEDAGRRFDEQIETIMPHGGCGQTLTVGTHDQPALRIDIDINADRAAVHWLPDGSYAAEIQPDVPITVYESPDTGLVSVPAVLTRMTPAAVRTAVVEYVATGLRPSGVHWLHKE</sequence>
<dbReference type="InterPro" id="IPR025680">
    <property type="entry name" value="DddI"/>
</dbReference>
<dbReference type="EMBL" id="JAFEUC010000008">
    <property type="protein sequence ID" value="MBM7078340.1"/>
    <property type="molecule type" value="Genomic_DNA"/>
</dbReference>